<comment type="caution">
    <text evidence="1">The sequence shown here is derived from an EMBL/GenBank/DDBJ whole genome shotgun (WGS) entry which is preliminary data.</text>
</comment>
<evidence type="ECO:0000313" key="1">
    <source>
        <dbReference type="EMBL" id="KAK3242015.1"/>
    </source>
</evidence>
<accession>A0AAE0BUF6</accession>
<organism evidence="1 2">
    <name type="scientific">Cymbomonas tetramitiformis</name>
    <dbReference type="NCBI Taxonomy" id="36881"/>
    <lineage>
        <taxon>Eukaryota</taxon>
        <taxon>Viridiplantae</taxon>
        <taxon>Chlorophyta</taxon>
        <taxon>Pyramimonadophyceae</taxon>
        <taxon>Pyramimonadales</taxon>
        <taxon>Pyramimonadaceae</taxon>
        <taxon>Cymbomonas</taxon>
    </lineage>
</organism>
<proteinExistence type="predicted"/>
<sequence length="392" mass="43109">MSEFPMRAWELCKTTYDECLDLSCCLPQGTDNISKLRDAVGMKQLVVKDINNKVAYSLHSEGHYLVLLAKIKALTDNLLEIKRLSALIEISQIELQILGFAPSEILNQIRTLPECTGPMVQDKAGKLAEALDLAMKDVKASFTITENVPHGLQAILRSVSKIIHATKRVAPLLQWWPSHSPQAQAAEPALKIDSAACQVIVHQLWVKAISQVSAQASATAVEAVEASVRQLVGEIREMHLSDKVHLSVLIDFLRGSIWTSVVDHWRAVREKHTADVDLITFMGCLQLEGCRLVGTVSNKIVPLVDALSLKSLDADGVKELQTVLQMLHNKLEKMRFQVAVCGTACPAKTAFINCALGFEILDSLSACNPWDSLLPTAFRHQHGIQARPPPPS</sequence>
<evidence type="ECO:0000313" key="2">
    <source>
        <dbReference type="Proteomes" id="UP001190700"/>
    </source>
</evidence>
<dbReference type="EMBL" id="LGRX02033261">
    <property type="protein sequence ID" value="KAK3242015.1"/>
    <property type="molecule type" value="Genomic_DNA"/>
</dbReference>
<keyword evidence="2" id="KW-1185">Reference proteome</keyword>
<gene>
    <name evidence="1" type="ORF">CYMTET_48269</name>
</gene>
<dbReference type="Proteomes" id="UP001190700">
    <property type="component" value="Unassembled WGS sequence"/>
</dbReference>
<dbReference type="AlphaFoldDB" id="A0AAE0BUF6"/>
<reference evidence="1 2" key="1">
    <citation type="journal article" date="2015" name="Genome Biol. Evol.">
        <title>Comparative Genomics of a Bacterivorous Green Alga Reveals Evolutionary Causalities and Consequences of Phago-Mixotrophic Mode of Nutrition.</title>
        <authorList>
            <person name="Burns J.A."/>
            <person name="Paasch A."/>
            <person name="Narechania A."/>
            <person name="Kim E."/>
        </authorList>
    </citation>
    <scope>NUCLEOTIDE SEQUENCE [LARGE SCALE GENOMIC DNA]</scope>
    <source>
        <strain evidence="1 2">PLY_AMNH</strain>
    </source>
</reference>
<name>A0AAE0BUF6_9CHLO</name>
<protein>
    <submittedName>
        <fullName evidence="1">Uncharacterized protein</fullName>
    </submittedName>
</protein>